<evidence type="ECO:0000259" key="5">
    <source>
        <dbReference type="Pfam" id="PF03328"/>
    </source>
</evidence>
<name>A0A7Y9XXG0_9SPHN</name>
<dbReference type="InterPro" id="IPR015813">
    <property type="entry name" value="Pyrv/PenolPyrv_kinase-like_dom"/>
</dbReference>
<evidence type="ECO:0000256" key="4">
    <source>
        <dbReference type="ARBA" id="ARBA00022842"/>
    </source>
</evidence>
<dbReference type="PIRSF" id="PIRSF015582">
    <property type="entry name" value="Cit_lyase_B"/>
    <property type="match status" value="1"/>
</dbReference>
<evidence type="ECO:0000256" key="1">
    <source>
        <dbReference type="ARBA" id="ARBA00001946"/>
    </source>
</evidence>
<dbReference type="InterPro" id="IPR040442">
    <property type="entry name" value="Pyrv_kinase-like_dom_sf"/>
</dbReference>
<dbReference type="PANTHER" id="PTHR32308">
    <property type="entry name" value="LYASE BETA SUBUNIT, PUTATIVE (AFU_ORTHOLOGUE AFUA_4G13030)-RELATED"/>
    <property type="match status" value="1"/>
</dbReference>
<comment type="caution">
    <text evidence="6">The sequence shown here is derived from an EMBL/GenBank/DDBJ whole genome shotgun (WGS) entry which is preliminary data.</text>
</comment>
<dbReference type="AlphaFoldDB" id="A0A7Y9XXG0"/>
<dbReference type="InterPro" id="IPR005000">
    <property type="entry name" value="Aldolase/citrate-lyase_domain"/>
</dbReference>
<comment type="similarity">
    <text evidence="2">Belongs to the HpcH/HpaI aldolase family.</text>
</comment>
<dbReference type="InterPro" id="IPR011206">
    <property type="entry name" value="Citrate_lyase_beta/mcl1/mcl2"/>
</dbReference>
<keyword evidence="3" id="KW-0479">Metal-binding</keyword>
<dbReference type="GO" id="GO:0000287">
    <property type="term" value="F:magnesium ion binding"/>
    <property type="evidence" value="ECO:0007669"/>
    <property type="project" value="TreeGrafter"/>
</dbReference>
<dbReference type="GO" id="GO:0006107">
    <property type="term" value="P:oxaloacetate metabolic process"/>
    <property type="evidence" value="ECO:0007669"/>
    <property type="project" value="TreeGrafter"/>
</dbReference>
<accession>A0A7Y9XXG0</accession>
<evidence type="ECO:0000256" key="3">
    <source>
        <dbReference type="ARBA" id="ARBA00022723"/>
    </source>
</evidence>
<dbReference type="EMBL" id="JACBZF010000004">
    <property type="protein sequence ID" value="NYH96205.1"/>
    <property type="molecule type" value="Genomic_DNA"/>
</dbReference>
<dbReference type="Pfam" id="PF03328">
    <property type="entry name" value="HpcH_HpaI"/>
    <property type="match status" value="1"/>
</dbReference>
<evidence type="ECO:0000313" key="6">
    <source>
        <dbReference type="EMBL" id="NYH96205.1"/>
    </source>
</evidence>
<dbReference type="SUPFAM" id="SSF51621">
    <property type="entry name" value="Phosphoenolpyruvate/pyruvate domain"/>
    <property type="match status" value="1"/>
</dbReference>
<sequence>MNNRSWLVVPANREASLADAVGCGADAIVLDLAGLEGPEQQRGRELASEWLAAHRRQVTEQRVSRWVRINPLDTSVWRPDLVAAMRNAPDGILLPGVASPNTIRQIGAEIYEFEQRGQIATNSTQIVALVGDTPRAALALPAFLDADHQRLAGLAWDAESLGASIGATRTYDAAAGWADTFRYVRAQTLLAAHGCGLAALDWLDPAVADEALAVARVARGDGFTGMLCSRIEQVAAINEAFTPSADELAEAQRLVSALDGDGPTGAYPKDRREVDLSRLRVAKGLIELGEASAAQRRPPILRPA</sequence>
<feature type="domain" description="HpcH/HpaI aldolase/citrate lyase" evidence="5">
    <location>
        <begin position="4"/>
        <end position="228"/>
    </location>
</feature>
<comment type="cofactor">
    <cofactor evidence="1">
        <name>Mg(2+)</name>
        <dbReference type="ChEBI" id="CHEBI:18420"/>
    </cofactor>
</comment>
<gene>
    <name evidence="6" type="ORF">FHS75_002537</name>
</gene>
<proteinExistence type="inferred from homology"/>
<evidence type="ECO:0000256" key="2">
    <source>
        <dbReference type="ARBA" id="ARBA00005568"/>
    </source>
</evidence>
<keyword evidence="6" id="KW-0456">Lyase</keyword>
<reference evidence="6 7" key="1">
    <citation type="submission" date="2020-07" db="EMBL/GenBank/DDBJ databases">
        <title>Genomic Encyclopedia of Type Strains, Phase IV (KMG-IV): sequencing the most valuable type-strain genomes for metagenomic binning, comparative biology and taxonomic classification.</title>
        <authorList>
            <person name="Goeker M."/>
        </authorList>
    </citation>
    <scope>NUCLEOTIDE SEQUENCE [LARGE SCALE GENOMIC DNA]</scope>
    <source>
        <strain evidence="6 7">DSM 29043</strain>
    </source>
</reference>
<dbReference type="RefSeq" id="WP_179408037.1">
    <property type="nucleotide sequence ID" value="NZ_BMGF01000004.1"/>
</dbReference>
<dbReference type="EC" id="4.1.3.34" evidence="6"/>
<organism evidence="6 7">
    <name type="scientific">Novosphingobium marinum</name>
    <dbReference type="NCBI Taxonomy" id="1514948"/>
    <lineage>
        <taxon>Bacteria</taxon>
        <taxon>Pseudomonadati</taxon>
        <taxon>Pseudomonadota</taxon>
        <taxon>Alphaproteobacteria</taxon>
        <taxon>Sphingomonadales</taxon>
        <taxon>Sphingomonadaceae</taxon>
        <taxon>Novosphingobium</taxon>
    </lineage>
</organism>
<dbReference type="Gene3D" id="3.20.20.60">
    <property type="entry name" value="Phosphoenolpyruvate-binding domains"/>
    <property type="match status" value="1"/>
</dbReference>
<protein>
    <submittedName>
        <fullName evidence="6">Citrate lyase subunit beta/citryl-CoA lyase</fullName>
        <ecNumber evidence="6">4.1.3.34</ecNumber>
    </submittedName>
</protein>
<keyword evidence="4" id="KW-0460">Magnesium</keyword>
<evidence type="ECO:0000313" key="7">
    <source>
        <dbReference type="Proteomes" id="UP000522081"/>
    </source>
</evidence>
<keyword evidence="7" id="KW-1185">Reference proteome</keyword>
<dbReference type="Proteomes" id="UP000522081">
    <property type="component" value="Unassembled WGS sequence"/>
</dbReference>
<dbReference type="PANTHER" id="PTHR32308:SF10">
    <property type="entry name" value="CITRATE LYASE SUBUNIT BETA"/>
    <property type="match status" value="1"/>
</dbReference>
<dbReference type="GO" id="GO:0008816">
    <property type="term" value="F:citryl-CoA lyase activity"/>
    <property type="evidence" value="ECO:0007669"/>
    <property type="project" value="UniProtKB-EC"/>
</dbReference>